<gene>
    <name evidence="7 10" type="primary">pyrB</name>
    <name evidence="10" type="ORF">caldi_17800</name>
</gene>
<dbReference type="GO" id="GO:0005829">
    <property type="term" value="C:cytosol"/>
    <property type="evidence" value="ECO:0007669"/>
    <property type="project" value="TreeGrafter"/>
</dbReference>
<evidence type="ECO:0000313" key="11">
    <source>
        <dbReference type="Proteomes" id="UP001163687"/>
    </source>
</evidence>
<evidence type="ECO:0000256" key="6">
    <source>
        <dbReference type="ARBA" id="ARBA00048859"/>
    </source>
</evidence>
<feature type="binding site" evidence="7">
    <location>
        <position position="59"/>
    </location>
    <ligand>
        <name>carbamoyl phosphate</name>
        <dbReference type="ChEBI" id="CHEBI:58228"/>
    </ligand>
</feature>
<feature type="domain" description="Aspartate/ornithine carbamoyltransferase Asp/Orn-binding" evidence="8">
    <location>
        <begin position="156"/>
        <end position="302"/>
    </location>
</feature>
<reference evidence="10" key="1">
    <citation type="submission" date="2022-03" db="EMBL/GenBank/DDBJ databases">
        <title>Complete genome sequence of Caldinitratiruptor microaerophilus.</title>
        <authorList>
            <person name="Mukaiyama R."/>
            <person name="Nishiyama T."/>
            <person name="Ueda K."/>
        </authorList>
    </citation>
    <scope>NUCLEOTIDE SEQUENCE</scope>
    <source>
        <strain evidence="10">JCM 16183</strain>
    </source>
</reference>
<feature type="binding site" evidence="7">
    <location>
        <position position="223"/>
    </location>
    <ligand>
        <name>L-aspartate</name>
        <dbReference type="ChEBI" id="CHEBI:29991"/>
    </ligand>
</feature>
<feature type="binding site" evidence="7">
    <location>
        <position position="108"/>
    </location>
    <ligand>
        <name>carbamoyl phosphate</name>
        <dbReference type="ChEBI" id="CHEBI:58228"/>
    </ligand>
</feature>
<dbReference type="EC" id="2.1.3.2" evidence="7"/>
<comment type="catalytic activity">
    <reaction evidence="6 7">
        <text>carbamoyl phosphate + L-aspartate = N-carbamoyl-L-aspartate + phosphate + H(+)</text>
        <dbReference type="Rhea" id="RHEA:20013"/>
        <dbReference type="ChEBI" id="CHEBI:15378"/>
        <dbReference type="ChEBI" id="CHEBI:29991"/>
        <dbReference type="ChEBI" id="CHEBI:32814"/>
        <dbReference type="ChEBI" id="CHEBI:43474"/>
        <dbReference type="ChEBI" id="CHEBI:58228"/>
        <dbReference type="EC" id="2.1.3.2"/>
    </reaction>
</comment>
<comment type="pathway">
    <text evidence="1 7">Pyrimidine metabolism; UMP biosynthesis via de novo pathway; (S)-dihydroorotate from bicarbonate: step 2/3.</text>
</comment>
<feature type="binding site" evidence="7">
    <location>
        <position position="139"/>
    </location>
    <ligand>
        <name>carbamoyl phosphate</name>
        <dbReference type="ChEBI" id="CHEBI:58228"/>
    </ligand>
</feature>
<dbReference type="RefSeq" id="WP_264844692.1">
    <property type="nucleotide sequence ID" value="NZ_AP025628.1"/>
</dbReference>
<dbReference type="PRINTS" id="PR00101">
    <property type="entry name" value="ATCASE"/>
</dbReference>
<dbReference type="InterPro" id="IPR002082">
    <property type="entry name" value="Asp_carbamoyltransf"/>
</dbReference>
<dbReference type="PANTHER" id="PTHR45753">
    <property type="entry name" value="ORNITHINE CARBAMOYLTRANSFERASE, MITOCHONDRIAL"/>
    <property type="match status" value="1"/>
</dbReference>
<evidence type="ECO:0000256" key="4">
    <source>
        <dbReference type="ARBA" id="ARBA00022975"/>
    </source>
</evidence>
<dbReference type="GO" id="GO:0006520">
    <property type="term" value="P:amino acid metabolic process"/>
    <property type="evidence" value="ECO:0007669"/>
    <property type="project" value="InterPro"/>
</dbReference>
<evidence type="ECO:0000259" key="8">
    <source>
        <dbReference type="Pfam" id="PF00185"/>
    </source>
</evidence>
<evidence type="ECO:0000256" key="7">
    <source>
        <dbReference type="HAMAP-Rule" id="MF_00001"/>
    </source>
</evidence>
<evidence type="ECO:0000313" key="10">
    <source>
        <dbReference type="EMBL" id="BDG60690.1"/>
    </source>
</evidence>
<comment type="function">
    <text evidence="5 7">Catalyzes the condensation of carbamoyl phosphate and aspartate to form carbamoyl aspartate and inorganic phosphate, the committed step in the de novo pyrimidine nucleotide biosynthesis pathway.</text>
</comment>
<comment type="similarity">
    <text evidence="2 7">Belongs to the aspartate/ornithine carbamoyltransferase superfamily. ATCase family.</text>
</comment>
<dbReference type="FunFam" id="3.40.50.1370:FF:000007">
    <property type="entry name" value="Aspartate carbamoyltransferase"/>
    <property type="match status" value="1"/>
</dbReference>
<dbReference type="Proteomes" id="UP001163687">
    <property type="component" value="Chromosome"/>
</dbReference>
<name>A0AA35CK01_9FIRM</name>
<dbReference type="KEGG" id="cmic:caldi_17800"/>
<dbReference type="InterPro" id="IPR006132">
    <property type="entry name" value="Asp/Orn_carbamoyltranf_P-bd"/>
</dbReference>
<feature type="binding site" evidence="7">
    <location>
        <position position="169"/>
    </location>
    <ligand>
        <name>L-aspartate</name>
        <dbReference type="ChEBI" id="CHEBI:29991"/>
    </ligand>
</feature>
<proteinExistence type="inferred from homology"/>
<dbReference type="EMBL" id="AP025628">
    <property type="protein sequence ID" value="BDG60690.1"/>
    <property type="molecule type" value="Genomic_DNA"/>
</dbReference>
<feature type="binding site" evidence="7">
    <location>
        <position position="265"/>
    </location>
    <ligand>
        <name>carbamoyl phosphate</name>
        <dbReference type="ChEBI" id="CHEBI:58228"/>
    </ligand>
</feature>
<evidence type="ECO:0000259" key="9">
    <source>
        <dbReference type="Pfam" id="PF02729"/>
    </source>
</evidence>
<dbReference type="Pfam" id="PF02729">
    <property type="entry name" value="OTCace_N"/>
    <property type="match status" value="1"/>
</dbReference>
<dbReference type="PRINTS" id="PR00100">
    <property type="entry name" value="AOTCASE"/>
</dbReference>
<feature type="domain" description="Aspartate/ornithine carbamoyltransferase carbamoyl-P binding" evidence="9">
    <location>
        <begin position="6"/>
        <end position="148"/>
    </location>
</feature>
<feature type="binding site" evidence="7">
    <location>
        <position position="58"/>
    </location>
    <ligand>
        <name>carbamoyl phosphate</name>
        <dbReference type="ChEBI" id="CHEBI:58228"/>
    </ligand>
</feature>
<comment type="subunit">
    <text evidence="7">Heterododecamer (2C3:3R2) of six catalytic PyrB chains organized as two trimers (C3), and six regulatory PyrI chains organized as three dimers (R2).</text>
</comment>
<dbReference type="GO" id="GO:0004070">
    <property type="term" value="F:aspartate carbamoyltransferase activity"/>
    <property type="evidence" value="ECO:0007669"/>
    <property type="project" value="UniProtKB-UniRule"/>
</dbReference>
<dbReference type="PROSITE" id="PS00097">
    <property type="entry name" value="CARBAMOYLTRANSFERASE"/>
    <property type="match status" value="1"/>
</dbReference>
<evidence type="ECO:0000256" key="3">
    <source>
        <dbReference type="ARBA" id="ARBA00022679"/>
    </source>
</evidence>
<dbReference type="Pfam" id="PF00185">
    <property type="entry name" value="OTCace"/>
    <property type="match status" value="1"/>
</dbReference>
<accession>A0AA35CK01</accession>
<organism evidence="10 11">
    <name type="scientific">Caldinitratiruptor microaerophilus</name>
    <dbReference type="NCBI Taxonomy" id="671077"/>
    <lineage>
        <taxon>Bacteria</taxon>
        <taxon>Bacillati</taxon>
        <taxon>Bacillota</taxon>
        <taxon>Clostridia</taxon>
        <taxon>Eubacteriales</taxon>
        <taxon>Symbiobacteriaceae</taxon>
        <taxon>Caldinitratiruptor</taxon>
    </lineage>
</organism>
<protein>
    <recommendedName>
        <fullName evidence="7">Aspartate carbamoyltransferase</fullName>
        <ecNumber evidence="7">2.1.3.2</ecNumber>
    </recommendedName>
    <alternativeName>
        <fullName evidence="7">Aspartate transcarbamylase</fullName>
        <shortName evidence="7">ATCase</shortName>
    </alternativeName>
</protein>
<evidence type="ECO:0000256" key="5">
    <source>
        <dbReference type="ARBA" id="ARBA00043884"/>
    </source>
</evidence>
<dbReference type="GO" id="GO:0044205">
    <property type="term" value="P:'de novo' UMP biosynthetic process"/>
    <property type="evidence" value="ECO:0007669"/>
    <property type="project" value="UniProtKB-UniRule"/>
</dbReference>
<evidence type="ECO:0000256" key="1">
    <source>
        <dbReference type="ARBA" id="ARBA00004852"/>
    </source>
</evidence>
<dbReference type="NCBIfam" id="TIGR00670">
    <property type="entry name" value="asp_carb_tr"/>
    <property type="match status" value="1"/>
</dbReference>
<dbReference type="HAMAP" id="MF_00001">
    <property type="entry name" value="Asp_carb_tr"/>
    <property type="match status" value="1"/>
</dbReference>
<dbReference type="InterPro" id="IPR006131">
    <property type="entry name" value="Asp_carbamoyltransf_Asp/Orn-bd"/>
</dbReference>
<dbReference type="Gene3D" id="3.40.50.1370">
    <property type="entry name" value="Aspartate/ornithine carbamoyltransferase"/>
    <property type="match status" value="2"/>
</dbReference>
<keyword evidence="3 7" id="KW-0808">Transferase</keyword>
<feature type="binding site" evidence="7">
    <location>
        <position position="264"/>
    </location>
    <ligand>
        <name>carbamoyl phosphate</name>
        <dbReference type="ChEBI" id="CHEBI:58228"/>
    </ligand>
</feature>
<dbReference type="SUPFAM" id="SSF53671">
    <property type="entry name" value="Aspartate/ornithine carbamoyltransferase"/>
    <property type="match status" value="1"/>
</dbReference>
<sequence>MGLRRKDLLGLQDLTREEIDLILDTAESMREIIDRPVKKVPTLRGKVIVNLFYEPSTRTRNSFELAAKYLSADVQSVAVAQSSVQKGETLLDTARNLEVMGADLVIMRHSEGGAPHFLARRLRAGVVNAGDGIHEHPTQGLLDLFTIRRRKGRLSGLKVAIVGDILHSRVARSNIWGLLKYGSEVWVAGPATLLPPGLEALGVHVTHDLDEALDGADVVNVLRIQLERQQKGLFPSVHEYARFWGITPQRLAACKEDVLVLHPGPMNRGVEITSEVADSHRAAILEQVTGGVAVRMAVLYLLLGGGGTGE</sequence>
<keyword evidence="4 7" id="KW-0665">Pyrimidine biosynthesis</keyword>
<dbReference type="InterPro" id="IPR036901">
    <property type="entry name" value="Asp/Orn_carbamoylTrfase_sf"/>
</dbReference>
<dbReference type="AlphaFoldDB" id="A0AA35CK01"/>
<dbReference type="GO" id="GO:0006207">
    <property type="term" value="P:'de novo' pyrimidine nucleobase biosynthetic process"/>
    <property type="evidence" value="ECO:0007669"/>
    <property type="project" value="InterPro"/>
</dbReference>
<feature type="binding site" evidence="7">
    <location>
        <position position="86"/>
    </location>
    <ligand>
        <name>L-aspartate</name>
        <dbReference type="ChEBI" id="CHEBI:29991"/>
    </ligand>
</feature>
<dbReference type="NCBIfam" id="NF002032">
    <property type="entry name" value="PRK00856.1"/>
    <property type="match status" value="1"/>
</dbReference>
<feature type="binding site" evidence="7">
    <location>
        <position position="136"/>
    </location>
    <ligand>
        <name>carbamoyl phosphate</name>
        <dbReference type="ChEBI" id="CHEBI:58228"/>
    </ligand>
</feature>
<keyword evidence="11" id="KW-1185">Reference proteome</keyword>
<dbReference type="PANTHER" id="PTHR45753:SF6">
    <property type="entry name" value="ASPARTATE CARBAMOYLTRANSFERASE"/>
    <property type="match status" value="1"/>
</dbReference>
<evidence type="ECO:0000256" key="2">
    <source>
        <dbReference type="ARBA" id="ARBA00008896"/>
    </source>
</evidence>
<dbReference type="InterPro" id="IPR006130">
    <property type="entry name" value="Asp/Orn_carbamoylTrfase"/>
</dbReference>
<dbReference type="GO" id="GO:0016597">
    <property type="term" value="F:amino acid binding"/>
    <property type="evidence" value="ECO:0007669"/>
    <property type="project" value="InterPro"/>
</dbReference>